<name>A0A1X0NTW4_9TRYP</name>
<feature type="compositionally biased region" description="Basic and acidic residues" evidence="1">
    <location>
        <begin position="261"/>
        <end position="279"/>
    </location>
</feature>
<feature type="compositionally biased region" description="Polar residues" evidence="1">
    <location>
        <begin position="1"/>
        <end position="14"/>
    </location>
</feature>
<evidence type="ECO:0000313" key="3">
    <source>
        <dbReference type="Proteomes" id="UP000192257"/>
    </source>
</evidence>
<proteinExistence type="predicted"/>
<protein>
    <submittedName>
        <fullName evidence="2">Kinectin</fullName>
    </submittedName>
</protein>
<comment type="caution">
    <text evidence="2">The sequence shown here is derived from an EMBL/GenBank/DDBJ whole genome shotgun (WGS) entry which is preliminary data.</text>
</comment>
<feature type="compositionally biased region" description="Low complexity" evidence="1">
    <location>
        <begin position="648"/>
        <end position="659"/>
    </location>
</feature>
<feature type="compositionally biased region" description="Low complexity" evidence="1">
    <location>
        <begin position="355"/>
        <end position="369"/>
    </location>
</feature>
<feature type="compositionally biased region" description="Basic and acidic residues" evidence="1">
    <location>
        <begin position="483"/>
        <end position="495"/>
    </location>
</feature>
<sequence>MNPKNDSPTPSRNGSNDEKDNDSSTSASSVHDVASTGDAETVLSSMASRVFLDVLSARVLGTQLDGNSLTAVDELDSQGDNEMGGNDDVLSLISSSTEATTASLAPSLSISSIARAEQILHKSVPLVNGGRHVALTKEDVKRIRDGELLRFLETNSAMFVKYLQRQGESAPVTETIDTNVTDNADVEQEIQNLANRIETFITAFDDEGQQYQICVDNEGKLLVPVAPEDVLDDTAESDAAEIYDHDDKVMMEEYDVEEEEEKKKKEGQKEETIVDEHPVESSVKPPNAVMMEKGKEKEQEEESEKPKKEEKGAVEVSMVSHTKRTMERDTPLGRRRLGRPTHVSPSPTAMAKAVLLSSPPLSSLSQQPQEDGKQGKKQKKKTGKTSKNTMAGRKAPLSTAKAPLVPVRGVGLTAEQDRRVEELMQTDFSTQPSPYMGLADRLAEVEERIRWFQEIRGPLGNDDDDNDNDDIYGYGGEEVNEENNYKGEDGKKEIAEDATVASNEIHHSNAREQQQQQQQQPTAKELGDAYMREVRERRLREARMRSINTRLAQLHYVQQLESLRPAEGAEKIARVPRPSWSHDVPPPPRASEIDALVEEARRENALAVARGEKMPPSVGDGTISYLQEKLRAARERIESLVGPANDGSSSSPSSTLHVS</sequence>
<evidence type="ECO:0000313" key="2">
    <source>
        <dbReference type="EMBL" id="ORC88051.1"/>
    </source>
</evidence>
<feature type="region of interest" description="Disordered" evidence="1">
    <location>
        <begin position="456"/>
        <end position="524"/>
    </location>
</feature>
<reference evidence="2 3" key="1">
    <citation type="submission" date="2017-03" db="EMBL/GenBank/DDBJ databases">
        <title>An alternative strategy for trypanosome survival in the mammalian bloodstream revealed through genome and transcriptome analysis of the ubiquitous bovine parasite Trypanosoma (Megatrypanum) theileri.</title>
        <authorList>
            <person name="Kelly S."/>
            <person name="Ivens A."/>
            <person name="Mott A."/>
            <person name="O'Neill E."/>
            <person name="Emms D."/>
            <person name="Macleod O."/>
            <person name="Voorheis P."/>
            <person name="Matthews J."/>
            <person name="Matthews K."/>
            <person name="Carrington M."/>
        </authorList>
    </citation>
    <scope>NUCLEOTIDE SEQUENCE [LARGE SCALE GENOMIC DNA]</scope>
    <source>
        <strain evidence="2">Edinburgh</strain>
    </source>
</reference>
<dbReference type="VEuPathDB" id="TriTrypDB:TM35_000181080"/>
<dbReference type="OrthoDB" id="273738at2759"/>
<feature type="compositionally biased region" description="Acidic residues" evidence="1">
    <location>
        <begin position="461"/>
        <end position="470"/>
    </location>
</feature>
<organism evidence="2 3">
    <name type="scientific">Trypanosoma theileri</name>
    <dbReference type="NCBI Taxonomy" id="67003"/>
    <lineage>
        <taxon>Eukaryota</taxon>
        <taxon>Discoba</taxon>
        <taxon>Euglenozoa</taxon>
        <taxon>Kinetoplastea</taxon>
        <taxon>Metakinetoplastina</taxon>
        <taxon>Trypanosomatida</taxon>
        <taxon>Trypanosomatidae</taxon>
        <taxon>Trypanosoma</taxon>
    </lineage>
</organism>
<accession>A0A1X0NTW4</accession>
<dbReference type="RefSeq" id="XP_028882117.1">
    <property type="nucleotide sequence ID" value="XM_029026421.1"/>
</dbReference>
<dbReference type="GeneID" id="39986201"/>
<gene>
    <name evidence="2" type="ORF">TM35_000181080</name>
</gene>
<dbReference type="EMBL" id="NBCO01000018">
    <property type="protein sequence ID" value="ORC88051.1"/>
    <property type="molecule type" value="Genomic_DNA"/>
</dbReference>
<feature type="compositionally biased region" description="Basic and acidic residues" evidence="1">
    <location>
        <begin position="292"/>
        <end position="313"/>
    </location>
</feature>
<feature type="region of interest" description="Disordered" evidence="1">
    <location>
        <begin position="254"/>
        <end position="403"/>
    </location>
</feature>
<dbReference type="AlphaFoldDB" id="A0A1X0NTW4"/>
<keyword evidence="3" id="KW-1185">Reference proteome</keyword>
<dbReference type="Proteomes" id="UP000192257">
    <property type="component" value="Unassembled WGS sequence"/>
</dbReference>
<feature type="region of interest" description="Disordered" evidence="1">
    <location>
        <begin position="1"/>
        <end position="35"/>
    </location>
</feature>
<feature type="compositionally biased region" description="Basic residues" evidence="1">
    <location>
        <begin position="375"/>
        <end position="384"/>
    </location>
</feature>
<evidence type="ECO:0000256" key="1">
    <source>
        <dbReference type="SAM" id="MobiDB-lite"/>
    </source>
</evidence>
<feature type="region of interest" description="Disordered" evidence="1">
    <location>
        <begin position="637"/>
        <end position="659"/>
    </location>
</feature>